<dbReference type="EMBL" id="JBIAQY010000001">
    <property type="protein sequence ID" value="MFF3566918.1"/>
    <property type="molecule type" value="Genomic_DNA"/>
</dbReference>
<accession>A0ABW6RU48</accession>
<gene>
    <name evidence="1" type="ORF">ACFYXQ_03955</name>
</gene>
<protein>
    <submittedName>
        <fullName evidence="1">Uncharacterized protein</fullName>
    </submittedName>
</protein>
<evidence type="ECO:0000313" key="1">
    <source>
        <dbReference type="EMBL" id="MFF3566918.1"/>
    </source>
</evidence>
<proteinExistence type="predicted"/>
<dbReference type="RefSeq" id="WP_387402584.1">
    <property type="nucleotide sequence ID" value="NZ_JBIAQY010000001.1"/>
</dbReference>
<organism evidence="1 2">
    <name type="scientific">Nocardia jiangxiensis</name>
    <dbReference type="NCBI Taxonomy" id="282685"/>
    <lineage>
        <taxon>Bacteria</taxon>
        <taxon>Bacillati</taxon>
        <taxon>Actinomycetota</taxon>
        <taxon>Actinomycetes</taxon>
        <taxon>Mycobacteriales</taxon>
        <taxon>Nocardiaceae</taxon>
        <taxon>Nocardia</taxon>
    </lineage>
</organism>
<reference evidence="1 2" key="1">
    <citation type="submission" date="2024-10" db="EMBL/GenBank/DDBJ databases">
        <title>The Natural Products Discovery Center: Release of the First 8490 Sequenced Strains for Exploring Actinobacteria Biosynthetic Diversity.</title>
        <authorList>
            <person name="Kalkreuter E."/>
            <person name="Kautsar S.A."/>
            <person name="Yang D."/>
            <person name="Bader C.D."/>
            <person name="Teijaro C.N."/>
            <person name="Fluegel L."/>
            <person name="Davis C.M."/>
            <person name="Simpson J.R."/>
            <person name="Lauterbach L."/>
            <person name="Steele A.D."/>
            <person name="Gui C."/>
            <person name="Meng S."/>
            <person name="Li G."/>
            <person name="Viehrig K."/>
            <person name="Ye F."/>
            <person name="Su P."/>
            <person name="Kiefer A.F."/>
            <person name="Nichols A."/>
            <person name="Cepeda A.J."/>
            <person name="Yan W."/>
            <person name="Fan B."/>
            <person name="Jiang Y."/>
            <person name="Adhikari A."/>
            <person name="Zheng C.-J."/>
            <person name="Schuster L."/>
            <person name="Cowan T.M."/>
            <person name="Smanski M.J."/>
            <person name="Chevrette M.G."/>
            <person name="De Carvalho L.P.S."/>
            <person name="Shen B."/>
        </authorList>
    </citation>
    <scope>NUCLEOTIDE SEQUENCE [LARGE SCALE GENOMIC DNA]</scope>
    <source>
        <strain evidence="1 2">NPDC002593</strain>
    </source>
</reference>
<keyword evidence="2" id="KW-1185">Reference proteome</keyword>
<name>A0ABW6RU48_9NOCA</name>
<dbReference type="Proteomes" id="UP001601992">
    <property type="component" value="Unassembled WGS sequence"/>
</dbReference>
<sequence>MQGVLPSGVALNEFGLRRDGMRVDREAGEPVARSGCRLVVLGDQLVNGMRVTSTRTLEFVLALVFNGGESRASSLVGNLCSGQASKSAIPTLAYRARQLGIDTEFISFRTSYHLVTEVTVDAVELLEALHIGDVHTALRLYGGPLLVNSHTRAIIETRARIDRELTEAAIASGDDALARQVAWKAGNSERGLVHGLSERVPARTRSWSS</sequence>
<comment type="caution">
    <text evidence="1">The sequence shown here is derived from an EMBL/GenBank/DDBJ whole genome shotgun (WGS) entry which is preliminary data.</text>
</comment>
<evidence type="ECO:0000313" key="2">
    <source>
        <dbReference type="Proteomes" id="UP001601992"/>
    </source>
</evidence>